<dbReference type="AlphaFoldDB" id="A0A6H5HMW2"/>
<proteinExistence type="predicted"/>
<evidence type="ECO:0000256" key="1">
    <source>
        <dbReference type="SAM" id="MobiDB-lite"/>
    </source>
</evidence>
<feature type="compositionally biased region" description="Polar residues" evidence="1">
    <location>
        <begin position="70"/>
        <end position="81"/>
    </location>
</feature>
<evidence type="ECO:0000313" key="2">
    <source>
        <dbReference type="EMBL" id="CAB0018726.1"/>
    </source>
</evidence>
<reference evidence="2 3" key="1">
    <citation type="submission" date="2020-02" db="EMBL/GenBank/DDBJ databases">
        <authorList>
            <person name="Ferguson B K."/>
        </authorList>
    </citation>
    <scope>NUCLEOTIDE SEQUENCE [LARGE SCALE GENOMIC DNA]</scope>
</reference>
<dbReference type="EMBL" id="CADCXU010033140">
    <property type="protein sequence ID" value="CAB0018726.1"/>
    <property type="molecule type" value="Genomic_DNA"/>
</dbReference>
<feature type="compositionally biased region" description="Low complexity" evidence="1">
    <location>
        <begin position="42"/>
        <end position="54"/>
    </location>
</feature>
<dbReference type="Proteomes" id="UP000479000">
    <property type="component" value="Unassembled WGS sequence"/>
</dbReference>
<gene>
    <name evidence="2" type="ORF">NTEN_LOCUS22510</name>
</gene>
<organism evidence="2 3">
    <name type="scientific">Nesidiocoris tenuis</name>
    <dbReference type="NCBI Taxonomy" id="355587"/>
    <lineage>
        <taxon>Eukaryota</taxon>
        <taxon>Metazoa</taxon>
        <taxon>Ecdysozoa</taxon>
        <taxon>Arthropoda</taxon>
        <taxon>Hexapoda</taxon>
        <taxon>Insecta</taxon>
        <taxon>Pterygota</taxon>
        <taxon>Neoptera</taxon>
        <taxon>Paraneoptera</taxon>
        <taxon>Hemiptera</taxon>
        <taxon>Heteroptera</taxon>
        <taxon>Panheteroptera</taxon>
        <taxon>Cimicomorpha</taxon>
        <taxon>Miridae</taxon>
        <taxon>Dicyphina</taxon>
        <taxon>Nesidiocoris</taxon>
    </lineage>
</organism>
<name>A0A6H5HMW2_9HEMI</name>
<evidence type="ECO:0000313" key="3">
    <source>
        <dbReference type="Proteomes" id="UP000479000"/>
    </source>
</evidence>
<protein>
    <submittedName>
        <fullName evidence="2">Uncharacterized protein</fullName>
    </submittedName>
</protein>
<keyword evidence="3" id="KW-1185">Reference proteome</keyword>
<feature type="region of interest" description="Disordered" evidence="1">
    <location>
        <begin position="38"/>
        <end position="81"/>
    </location>
</feature>
<sequence>MHAGTSMDLRESKMPAYHKHFGISKVTIEQTRTLIQPHDHFQTQTHTHNQTQIRTETETQTHSRTRKHAITTSNSYSKLIS</sequence>
<feature type="non-terminal residue" evidence="2">
    <location>
        <position position="81"/>
    </location>
</feature>
<accession>A0A6H5HMW2</accession>